<keyword evidence="1" id="KW-0614">Plasmid</keyword>
<name>A0A4P8EIK2_9RHOB</name>
<gene>
    <name evidence="1" type="ORF">EOK75_13410</name>
</gene>
<dbReference type="EMBL" id="CP039965">
    <property type="protein sequence ID" value="QCO56806.1"/>
    <property type="molecule type" value="Genomic_DNA"/>
</dbReference>
<organism evidence="1 2">
    <name type="scientific">Pseudorhodobacter turbinis</name>
    <dbReference type="NCBI Taxonomy" id="2500533"/>
    <lineage>
        <taxon>Bacteria</taxon>
        <taxon>Pseudomonadati</taxon>
        <taxon>Pseudomonadota</taxon>
        <taxon>Alphaproteobacteria</taxon>
        <taxon>Rhodobacterales</taxon>
        <taxon>Paracoccaceae</taxon>
        <taxon>Pseudorhodobacter</taxon>
    </lineage>
</organism>
<reference evidence="1 2" key="1">
    <citation type="submission" date="2019-05" db="EMBL/GenBank/DDBJ databases">
        <title>Pseudorhodobacter turbinis sp. nov., isolated from the gut of the Korean turban shell.</title>
        <authorList>
            <person name="Jeong Y.-S."/>
            <person name="Kang W.-R."/>
            <person name="Bae J.-W."/>
        </authorList>
    </citation>
    <scope>NUCLEOTIDE SEQUENCE [LARGE SCALE GENOMIC DNA]</scope>
    <source>
        <strain evidence="1 2">S12M18</strain>
        <plasmid evidence="1 2">unnamed1</plasmid>
    </source>
</reference>
<evidence type="ECO:0000313" key="2">
    <source>
        <dbReference type="Proteomes" id="UP000298631"/>
    </source>
</evidence>
<geneLocation type="plasmid" evidence="1 2">
    <name>unnamed1</name>
</geneLocation>
<proteinExistence type="predicted"/>
<dbReference type="KEGG" id="pseb:EOK75_13410"/>
<evidence type="ECO:0000313" key="1">
    <source>
        <dbReference type="EMBL" id="QCO56806.1"/>
    </source>
</evidence>
<dbReference type="OrthoDB" id="7644910at2"/>
<protein>
    <submittedName>
        <fullName evidence="1">Uncharacterized protein</fullName>
    </submittedName>
</protein>
<keyword evidence="2" id="KW-1185">Reference proteome</keyword>
<accession>A0A4P8EIK2</accession>
<dbReference type="AlphaFoldDB" id="A0A4P8EIK2"/>
<dbReference type="Proteomes" id="UP000298631">
    <property type="component" value="Plasmid unnamed1"/>
</dbReference>
<sequence length="94" mass="9615">MTTPAAPIVEVQKPVESHAESTLLPAPLSVDEARAAAESAHEPREKSAIIRALLSNPPASPAELSLATQIAAKVNEASSGYASAIASLDGSEKQ</sequence>